<dbReference type="GO" id="GO:0046872">
    <property type="term" value="F:metal ion binding"/>
    <property type="evidence" value="ECO:0007669"/>
    <property type="project" value="UniProtKB-KW"/>
</dbReference>
<dbReference type="GO" id="GO:0016787">
    <property type="term" value="F:hydrolase activity"/>
    <property type="evidence" value="ECO:0007669"/>
    <property type="project" value="UniProtKB-KW"/>
</dbReference>
<keyword evidence="5" id="KW-0479">Metal-binding</keyword>
<evidence type="ECO:0000256" key="5">
    <source>
        <dbReference type="ARBA" id="ARBA00022723"/>
    </source>
</evidence>
<evidence type="ECO:0000256" key="2">
    <source>
        <dbReference type="ARBA" id="ARBA00004123"/>
    </source>
</evidence>
<protein>
    <recommendedName>
        <fullName evidence="12">Transposase</fullName>
    </recommendedName>
</protein>
<keyword evidence="7" id="KW-0539">Nucleus</keyword>
<evidence type="ECO:0000313" key="10">
    <source>
        <dbReference type="EnsemblPlants" id="AUR62037763-RA:cds"/>
    </source>
</evidence>
<dbReference type="Gramene" id="AUR62037763-RA">
    <property type="protein sequence ID" value="AUR62037763-RA:cds"/>
    <property type="gene ID" value="AUR62037763"/>
</dbReference>
<sequence>MAPNNKRDNDETKGGVNRANWSKETLHVFCDLCIKFAERSKGKRGSTTSQRIPWKKALKGKETGLGWDHEKGTISASEEWWKNKIEENAHYKAFQDEGIDPDLDLKMDQLFGVSVAQGVHRFTPVQIEKEDVYIPSPPSVNFGDVPFQYDDEMSENEAFNNIQSRREWQEGSGMLLEKLDAMVKIVTERNMKDMELMNLESQKLDSSSSSLADSLAKLVSLPGLIPGSQEFCFACTLIEDPQKRIILDAFDLENKYGLLPSERMSTLEKLGIFLCVLSIVASNREAQERFQHSGETISRVFKEVLDATQGLSRDILRPRDPEFKEIPNQIANDTRYMPYFKDCIGAIDGTHMDVIVPEEDQLRYQGRKGTPTLNVLAACDFDLLFTYVLTSWEGSAHDSRIFLDTISNPSLNFPKPPPGKYYLADKGYLEREGYLTPYHKTRLSKIPDPTFVIIDKDPNSIPPEGLVDGDCHSMQEARHLSTSEMTKIRNEITASLMANRQSRRQRRIS</sequence>
<dbReference type="GO" id="GO:0005634">
    <property type="term" value="C:nucleus"/>
    <property type="evidence" value="ECO:0007669"/>
    <property type="project" value="UniProtKB-SubCell"/>
</dbReference>
<accession>A0A803MZC3</accession>
<keyword evidence="11" id="KW-1185">Reference proteome</keyword>
<evidence type="ECO:0000313" key="11">
    <source>
        <dbReference type="Proteomes" id="UP000596660"/>
    </source>
</evidence>
<reference evidence="10" key="2">
    <citation type="submission" date="2021-03" db="UniProtKB">
        <authorList>
            <consortium name="EnsemblPlants"/>
        </authorList>
    </citation>
    <scope>IDENTIFICATION</scope>
</reference>
<evidence type="ECO:0000259" key="9">
    <source>
        <dbReference type="Pfam" id="PF26138"/>
    </source>
</evidence>
<evidence type="ECO:0008006" key="12">
    <source>
        <dbReference type="Google" id="ProtNLM"/>
    </source>
</evidence>
<evidence type="ECO:0000256" key="4">
    <source>
        <dbReference type="ARBA" id="ARBA00022722"/>
    </source>
</evidence>
<dbReference type="Pfam" id="PF13359">
    <property type="entry name" value="DDE_Tnp_4"/>
    <property type="match status" value="1"/>
</dbReference>
<dbReference type="InterPro" id="IPR058353">
    <property type="entry name" value="DUF8040"/>
</dbReference>
<feature type="domain" description="DDE Tnp4" evidence="8">
    <location>
        <begin position="347"/>
        <end position="442"/>
    </location>
</feature>
<evidence type="ECO:0000259" key="8">
    <source>
        <dbReference type="Pfam" id="PF13359"/>
    </source>
</evidence>
<feature type="domain" description="DUF8040" evidence="9">
    <location>
        <begin position="251"/>
        <end position="308"/>
    </location>
</feature>
<comment type="cofactor">
    <cofactor evidence="1">
        <name>a divalent metal cation</name>
        <dbReference type="ChEBI" id="CHEBI:60240"/>
    </cofactor>
</comment>
<dbReference type="Pfam" id="PF26138">
    <property type="entry name" value="DUF8040"/>
    <property type="match status" value="1"/>
</dbReference>
<dbReference type="Proteomes" id="UP000596660">
    <property type="component" value="Unplaced"/>
</dbReference>
<dbReference type="InterPro" id="IPR027806">
    <property type="entry name" value="HARBI1_dom"/>
</dbReference>
<reference evidence="10" key="1">
    <citation type="journal article" date="2017" name="Nature">
        <title>The genome of Chenopodium quinoa.</title>
        <authorList>
            <person name="Jarvis D.E."/>
            <person name="Ho Y.S."/>
            <person name="Lightfoot D.J."/>
            <person name="Schmoeckel S.M."/>
            <person name="Li B."/>
            <person name="Borm T.J.A."/>
            <person name="Ohyanagi H."/>
            <person name="Mineta K."/>
            <person name="Michell C.T."/>
            <person name="Saber N."/>
            <person name="Kharbatia N.M."/>
            <person name="Rupper R.R."/>
            <person name="Sharp A.R."/>
            <person name="Dally N."/>
            <person name="Boughton B.A."/>
            <person name="Woo Y.H."/>
            <person name="Gao G."/>
            <person name="Schijlen E.G.W.M."/>
            <person name="Guo X."/>
            <person name="Momin A.A."/>
            <person name="Negrao S."/>
            <person name="Al-Babili S."/>
            <person name="Gehring C."/>
            <person name="Roessner U."/>
            <person name="Jung C."/>
            <person name="Murphy K."/>
            <person name="Arold S.T."/>
            <person name="Gojobori T."/>
            <person name="van der Linden C.G."/>
            <person name="van Loo E.N."/>
            <person name="Jellen E.N."/>
            <person name="Maughan P.J."/>
            <person name="Tester M."/>
        </authorList>
    </citation>
    <scope>NUCLEOTIDE SEQUENCE [LARGE SCALE GENOMIC DNA]</scope>
    <source>
        <strain evidence="10">cv. PI 614886</strain>
    </source>
</reference>
<keyword evidence="6" id="KW-0378">Hydrolase</keyword>
<comment type="similarity">
    <text evidence="3">Belongs to the HARBI1 family.</text>
</comment>
<organism evidence="10 11">
    <name type="scientific">Chenopodium quinoa</name>
    <name type="common">Quinoa</name>
    <dbReference type="NCBI Taxonomy" id="63459"/>
    <lineage>
        <taxon>Eukaryota</taxon>
        <taxon>Viridiplantae</taxon>
        <taxon>Streptophyta</taxon>
        <taxon>Embryophyta</taxon>
        <taxon>Tracheophyta</taxon>
        <taxon>Spermatophyta</taxon>
        <taxon>Magnoliopsida</taxon>
        <taxon>eudicotyledons</taxon>
        <taxon>Gunneridae</taxon>
        <taxon>Pentapetalae</taxon>
        <taxon>Caryophyllales</taxon>
        <taxon>Chenopodiaceae</taxon>
        <taxon>Chenopodioideae</taxon>
        <taxon>Atripliceae</taxon>
        <taxon>Chenopodium</taxon>
    </lineage>
</organism>
<dbReference type="PANTHER" id="PTHR22930:SF221">
    <property type="entry name" value="NUCLEASE HARBI1"/>
    <property type="match status" value="1"/>
</dbReference>
<dbReference type="InterPro" id="IPR045249">
    <property type="entry name" value="HARBI1-like"/>
</dbReference>
<name>A0A803MZC3_CHEQI</name>
<dbReference type="GO" id="GO:0004518">
    <property type="term" value="F:nuclease activity"/>
    <property type="evidence" value="ECO:0007669"/>
    <property type="project" value="UniProtKB-KW"/>
</dbReference>
<proteinExistence type="inferred from homology"/>
<dbReference type="PANTHER" id="PTHR22930">
    <property type="match status" value="1"/>
</dbReference>
<keyword evidence="4" id="KW-0540">Nuclease</keyword>
<evidence type="ECO:0000256" key="3">
    <source>
        <dbReference type="ARBA" id="ARBA00006958"/>
    </source>
</evidence>
<dbReference type="OMA" id="SASEEWW"/>
<evidence type="ECO:0000256" key="7">
    <source>
        <dbReference type="ARBA" id="ARBA00023242"/>
    </source>
</evidence>
<comment type="subcellular location">
    <subcellularLocation>
        <location evidence="2">Nucleus</location>
    </subcellularLocation>
</comment>
<evidence type="ECO:0000256" key="6">
    <source>
        <dbReference type="ARBA" id="ARBA00022801"/>
    </source>
</evidence>
<evidence type="ECO:0000256" key="1">
    <source>
        <dbReference type="ARBA" id="ARBA00001968"/>
    </source>
</evidence>
<dbReference type="EnsemblPlants" id="AUR62037763-RA">
    <property type="protein sequence ID" value="AUR62037763-RA:cds"/>
    <property type="gene ID" value="AUR62037763"/>
</dbReference>
<dbReference type="AlphaFoldDB" id="A0A803MZC3"/>